<dbReference type="InterPro" id="IPR013766">
    <property type="entry name" value="Thioredoxin_domain"/>
</dbReference>
<dbReference type="CDD" id="cd02947">
    <property type="entry name" value="TRX_family"/>
    <property type="match status" value="1"/>
</dbReference>
<dbReference type="InterPro" id="IPR005746">
    <property type="entry name" value="Thioredoxin"/>
</dbReference>
<evidence type="ECO:0000313" key="10">
    <source>
        <dbReference type="Proteomes" id="UP000737171"/>
    </source>
</evidence>
<evidence type="ECO:0000256" key="3">
    <source>
        <dbReference type="ARBA" id="ARBA00022723"/>
    </source>
</evidence>
<keyword evidence="5" id="KW-1015">Disulfide bond</keyword>
<dbReference type="PROSITE" id="PS00194">
    <property type="entry name" value="THIOREDOXIN_1"/>
    <property type="match status" value="1"/>
</dbReference>
<proteinExistence type="inferred from homology"/>
<evidence type="ECO:0000256" key="5">
    <source>
        <dbReference type="ARBA" id="ARBA00023157"/>
    </source>
</evidence>
<dbReference type="InterPro" id="IPR017937">
    <property type="entry name" value="Thioredoxin_CS"/>
</dbReference>
<dbReference type="PROSITE" id="PS51352">
    <property type="entry name" value="THIOREDOXIN_2"/>
    <property type="match status" value="1"/>
</dbReference>
<dbReference type="RefSeq" id="WP_173133695.1">
    <property type="nucleotide sequence ID" value="NZ_JABRWJ010000014.1"/>
</dbReference>
<keyword evidence="10" id="KW-1185">Reference proteome</keyword>
<organism evidence="9 10">
    <name type="scientific">Pseudaquabacterium terrae</name>
    <dbReference type="NCBI Taxonomy" id="2732868"/>
    <lineage>
        <taxon>Bacteria</taxon>
        <taxon>Pseudomonadati</taxon>
        <taxon>Pseudomonadota</taxon>
        <taxon>Betaproteobacteria</taxon>
        <taxon>Burkholderiales</taxon>
        <taxon>Sphaerotilaceae</taxon>
        <taxon>Pseudaquabacterium</taxon>
    </lineage>
</organism>
<protein>
    <recommendedName>
        <fullName evidence="7">Thioredoxin</fullName>
    </recommendedName>
</protein>
<evidence type="ECO:0000313" key="9">
    <source>
        <dbReference type="EMBL" id="NRF71781.1"/>
    </source>
</evidence>
<dbReference type="Pfam" id="PF21352">
    <property type="entry name" value="Zn_ribbon_Thio2"/>
    <property type="match status" value="1"/>
</dbReference>
<keyword evidence="4" id="KW-0249">Electron transport</keyword>
<dbReference type="PANTHER" id="PTHR45663:SF11">
    <property type="entry name" value="GEO12009P1"/>
    <property type="match status" value="1"/>
</dbReference>
<sequence>MQLVCPDCQTKNRVPDVRLHDDPRCGRCGAALMGPTPVALSDTSFGPFIEGTELPVLVDFWADWCGPCKMMAPHFAAAAQQLPEVRFAKLDTEAAPATGARHAIRSIPTLALFRGGREIARRSGAMPAAELLSWVRSALR</sequence>
<dbReference type="NCBIfam" id="NF008229">
    <property type="entry name" value="PRK10996.1"/>
    <property type="match status" value="1"/>
</dbReference>
<dbReference type="PANTHER" id="PTHR45663">
    <property type="entry name" value="GEO12009P1"/>
    <property type="match status" value="1"/>
</dbReference>
<feature type="domain" description="Thioredoxin" evidence="8">
    <location>
        <begin position="8"/>
        <end position="140"/>
    </location>
</feature>
<keyword evidence="2" id="KW-0813">Transport</keyword>
<comment type="similarity">
    <text evidence="1">Belongs to the thioredoxin family.</text>
</comment>
<evidence type="ECO:0000256" key="1">
    <source>
        <dbReference type="ARBA" id="ARBA00008987"/>
    </source>
</evidence>
<name>A0ABX2ET27_9BURK</name>
<dbReference type="EMBL" id="JABRWJ010000014">
    <property type="protein sequence ID" value="NRF71781.1"/>
    <property type="molecule type" value="Genomic_DNA"/>
</dbReference>
<dbReference type="Gene3D" id="3.40.30.10">
    <property type="entry name" value="Glutaredoxin"/>
    <property type="match status" value="1"/>
</dbReference>
<evidence type="ECO:0000256" key="4">
    <source>
        <dbReference type="ARBA" id="ARBA00022982"/>
    </source>
</evidence>
<dbReference type="Proteomes" id="UP000737171">
    <property type="component" value="Unassembled WGS sequence"/>
</dbReference>
<evidence type="ECO:0000256" key="2">
    <source>
        <dbReference type="ARBA" id="ARBA00022448"/>
    </source>
</evidence>
<dbReference type="SUPFAM" id="SSF52833">
    <property type="entry name" value="Thioredoxin-like"/>
    <property type="match status" value="1"/>
</dbReference>
<dbReference type="Gene3D" id="2.30.30.380">
    <property type="entry name" value="Zn-finger domain of Sec23/24"/>
    <property type="match status" value="1"/>
</dbReference>
<keyword evidence="3" id="KW-0479">Metal-binding</keyword>
<dbReference type="InterPro" id="IPR036249">
    <property type="entry name" value="Thioredoxin-like_sf"/>
</dbReference>
<dbReference type="NCBIfam" id="TIGR01068">
    <property type="entry name" value="thioredoxin"/>
    <property type="match status" value="1"/>
</dbReference>
<reference evidence="9 10" key="1">
    <citation type="submission" date="2020-05" db="EMBL/GenBank/DDBJ databases">
        <title>Aquincola sp. isolate from soil.</title>
        <authorList>
            <person name="Han J."/>
            <person name="Kim D.-U."/>
        </authorList>
    </citation>
    <scope>NUCLEOTIDE SEQUENCE [LARGE SCALE GENOMIC DNA]</scope>
    <source>
        <strain evidence="9 10">S2</strain>
    </source>
</reference>
<gene>
    <name evidence="9" type="primary">trxC</name>
    <name evidence="9" type="ORF">HLB44_32830</name>
</gene>
<comment type="caution">
    <text evidence="9">The sequence shown here is derived from an EMBL/GenBank/DDBJ whole genome shotgun (WGS) entry which is preliminary data.</text>
</comment>
<dbReference type="Pfam" id="PF00085">
    <property type="entry name" value="Thioredoxin"/>
    <property type="match status" value="1"/>
</dbReference>
<evidence type="ECO:0000259" key="8">
    <source>
        <dbReference type="PROSITE" id="PS51352"/>
    </source>
</evidence>
<accession>A0ABX2ET27</accession>
<dbReference type="InterPro" id="IPR049299">
    <property type="entry name" value="Thio2_N"/>
</dbReference>
<keyword evidence="6" id="KW-0676">Redox-active center</keyword>
<evidence type="ECO:0000256" key="6">
    <source>
        <dbReference type="ARBA" id="ARBA00023284"/>
    </source>
</evidence>
<evidence type="ECO:0000256" key="7">
    <source>
        <dbReference type="NCBIfam" id="TIGR01068"/>
    </source>
</evidence>
<dbReference type="PRINTS" id="PR00421">
    <property type="entry name" value="THIOREDOXIN"/>
</dbReference>